<evidence type="ECO:0000313" key="2">
    <source>
        <dbReference type="Proteomes" id="UP000006049"/>
    </source>
</evidence>
<accession>I3YW69</accession>
<evidence type="ECO:0008006" key="3">
    <source>
        <dbReference type="Google" id="ProtNLM"/>
    </source>
</evidence>
<protein>
    <recommendedName>
        <fullName evidence="3">Lipoprotein</fullName>
    </recommendedName>
</protein>
<organism evidence="1 2">
    <name type="scientific">Aequorivita sublithincola (strain DSM 14238 / LMG 21431 / ACAM 643 / 9-3)</name>
    <dbReference type="NCBI Taxonomy" id="746697"/>
    <lineage>
        <taxon>Bacteria</taxon>
        <taxon>Pseudomonadati</taxon>
        <taxon>Bacteroidota</taxon>
        <taxon>Flavobacteriia</taxon>
        <taxon>Flavobacteriales</taxon>
        <taxon>Flavobacteriaceae</taxon>
        <taxon>Aequorivita</taxon>
    </lineage>
</organism>
<dbReference type="RefSeq" id="WP_014782492.1">
    <property type="nucleotide sequence ID" value="NC_018013.1"/>
</dbReference>
<dbReference type="PROSITE" id="PS51257">
    <property type="entry name" value="PROKAR_LIPOPROTEIN"/>
    <property type="match status" value="1"/>
</dbReference>
<reference evidence="1 2" key="1">
    <citation type="submission" date="2012-06" db="EMBL/GenBank/DDBJ databases">
        <title>The complete genome of Aequorivita sublithincola DSM 14238.</title>
        <authorList>
            <consortium name="US DOE Joint Genome Institute (JGI-PGF)"/>
            <person name="Lucas S."/>
            <person name="Copeland A."/>
            <person name="Lapidus A."/>
            <person name="Goodwin L."/>
            <person name="Pitluck S."/>
            <person name="Peters L."/>
            <person name="Munk A.C.C."/>
            <person name="Kyrpides N."/>
            <person name="Mavromatis K."/>
            <person name="Pagani I."/>
            <person name="Ivanova N."/>
            <person name="Ovchinnikova G."/>
            <person name="Zeytun A."/>
            <person name="Detter J.C."/>
            <person name="Han C."/>
            <person name="Land M."/>
            <person name="Hauser L."/>
            <person name="Markowitz V."/>
            <person name="Cheng J.-F."/>
            <person name="Hugenholtz P."/>
            <person name="Woyke T."/>
            <person name="Wu D."/>
            <person name="Tindall B."/>
            <person name="Faehnrich R."/>
            <person name="Brambilla E."/>
            <person name="Klenk H.-P."/>
            <person name="Eisen J.A."/>
        </authorList>
    </citation>
    <scope>NUCLEOTIDE SEQUENCE [LARGE SCALE GENOMIC DNA]</scope>
    <source>
        <strain evidence="2">DSM 14238 / LMG 21431 / ACAM 643 / 9-3</strain>
    </source>
</reference>
<dbReference type="AlphaFoldDB" id="I3YW69"/>
<evidence type="ECO:0000313" key="1">
    <source>
        <dbReference type="EMBL" id="AFL81237.1"/>
    </source>
</evidence>
<dbReference type="Proteomes" id="UP000006049">
    <property type="component" value="Chromosome"/>
</dbReference>
<sequence>MINYKIFKLVSFLYVSILLTSCSDGKLIENQGRCHSLLNKSNEIRSFTILNEYKNDISKTQIITLKPGEQVLLVCTGSTSSTITGSIKIDPSNYEQHKSMDSWPYGNSRLKRVHTN</sequence>
<proteinExistence type="predicted"/>
<name>I3YW69_AEQSU</name>
<dbReference type="KEGG" id="asl:Aeqsu_1757"/>
<dbReference type="HOGENOM" id="CLU_2091596_0_0_10"/>
<gene>
    <name evidence="1" type="ordered locus">Aeqsu_1757</name>
</gene>
<keyword evidence="2" id="KW-1185">Reference proteome</keyword>
<dbReference type="EMBL" id="CP003280">
    <property type="protein sequence ID" value="AFL81237.1"/>
    <property type="molecule type" value="Genomic_DNA"/>
</dbReference>